<proteinExistence type="predicted"/>
<evidence type="ECO:0000256" key="1">
    <source>
        <dbReference type="SAM" id="Phobius"/>
    </source>
</evidence>
<evidence type="ECO:0000313" key="2">
    <source>
        <dbReference type="EMBL" id="TRO83763.1"/>
    </source>
</evidence>
<keyword evidence="1" id="KW-0812">Transmembrane</keyword>
<keyword evidence="1" id="KW-1133">Transmembrane helix</keyword>
<evidence type="ECO:0000313" key="3">
    <source>
        <dbReference type="Proteomes" id="UP000317155"/>
    </source>
</evidence>
<keyword evidence="3" id="KW-1185">Reference proteome</keyword>
<comment type="caution">
    <text evidence="2">The sequence shown here is derived from an EMBL/GenBank/DDBJ whole genome shotgun (WGS) entry which is preliminary data.</text>
</comment>
<accession>A0A550JKR9</accession>
<feature type="transmembrane region" description="Helical" evidence="1">
    <location>
        <begin position="81"/>
        <end position="102"/>
    </location>
</feature>
<organism evidence="2 3">
    <name type="scientific">Trichloromonas acetexigens</name>
    <dbReference type="NCBI Taxonomy" id="38815"/>
    <lineage>
        <taxon>Bacteria</taxon>
        <taxon>Pseudomonadati</taxon>
        <taxon>Thermodesulfobacteriota</taxon>
        <taxon>Desulfuromonadia</taxon>
        <taxon>Desulfuromonadales</taxon>
        <taxon>Trichloromonadaceae</taxon>
        <taxon>Trichloromonas</taxon>
    </lineage>
</organism>
<feature type="transmembrane region" description="Helical" evidence="1">
    <location>
        <begin position="146"/>
        <end position="171"/>
    </location>
</feature>
<keyword evidence="1" id="KW-0472">Membrane</keyword>
<dbReference type="EMBL" id="VJVV01000001">
    <property type="protein sequence ID" value="TRO83763.1"/>
    <property type="molecule type" value="Genomic_DNA"/>
</dbReference>
<protein>
    <submittedName>
        <fullName evidence="2">Uncharacterized protein</fullName>
    </submittedName>
</protein>
<dbReference type="OrthoDB" id="9996623at2"/>
<dbReference type="AlphaFoldDB" id="A0A550JKR9"/>
<reference evidence="2 3" key="1">
    <citation type="submission" date="2019-07" db="EMBL/GenBank/DDBJ databases">
        <title>Insights of Desulfuromonas acetexigens electromicrobiology.</title>
        <authorList>
            <person name="Katuri K."/>
            <person name="Sapireddy V."/>
            <person name="Shaw D.R."/>
            <person name="Saikaly P."/>
        </authorList>
    </citation>
    <scope>NUCLEOTIDE SEQUENCE [LARGE SCALE GENOMIC DNA]</scope>
    <source>
        <strain evidence="2 3">2873</strain>
    </source>
</reference>
<dbReference type="RefSeq" id="WP_092052448.1">
    <property type="nucleotide sequence ID" value="NZ_FOJJ01000001.1"/>
</dbReference>
<gene>
    <name evidence="2" type="ORF">FL622_00850</name>
</gene>
<feature type="transmembrane region" description="Helical" evidence="1">
    <location>
        <begin position="109"/>
        <end position="126"/>
    </location>
</feature>
<sequence length="182" mass="20731">MKNPLAKFLPALGLPLLTFLVGGAWMMKVTGRENFPKSDTPDCYPLHFRFGGYDAADVRAYWDCLGADGQLAELRFLNLDLLFPLFYGGTLLLGLFLLWNGLGRPFPRFWLTVPVLVNLVVDWTENLTLRRQLHRFLGNESIQEGWISLAGVATTVKILCFAFAWLLLLGLGLRWMRRRRDG</sequence>
<name>A0A550JKR9_9BACT</name>
<dbReference type="Proteomes" id="UP000317155">
    <property type="component" value="Unassembled WGS sequence"/>
</dbReference>